<keyword evidence="8" id="KW-1185">Reference proteome</keyword>
<name>A0A1A9HVU7_9CHLA</name>
<dbReference type="STRING" id="1806891.Cs308_0970"/>
<accession>A0A1A9HVU7</accession>
<evidence type="ECO:0000256" key="2">
    <source>
        <dbReference type="ARBA" id="ARBA00022475"/>
    </source>
</evidence>
<proteinExistence type="predicted"/>
<keyword evidence="5 6" id="KW-0472">Membrane</keyword>
<evidence type="ECO:0000313" key="8">
    <source>
        <dbReference type="Proteomes" id="UP000078162"/>
    </source>
</evidence>
<dbReference type="PATRIC" id="fig|1806891.3.peg.963"/>
<evidence type="ECO:0000256" key="1">
    <source>
        <dbReference type="ARBA" id="ARBA00004236"/>
    </source>
</evidence>
<dbReference type="GO" id="GO:0016020">
    <property type="term" value="C:membrane"/>
    <property type="evidence" value="ECO:0007669"/>
    <property type="project" value="InterPro"/>
</dbReference>
<gene>
    <name evidence="7" type="ORF">Cs308_0970</name>
</gene>
<dbReference type="Proteomes" id="UP000078162">
    <property type="component" value="Chromosome"/>
</dbReference>
<dbReference type="AlphaFoldDB" id="A0A1A9HVU7"/>
<evidence type="ECO:0008006" key="9">
    <source>
        <dbReference type="Google" id="ProtNLM"/>
    </source>
</evidence>
<evidence type="ECO:0000256" key="4">
    <source>
        <dbReference type="ARBA" id="ARBA00022989"/>
    </source>
</evidence>
<feature type="transmembrane region" description="Helical" evidence="6">
    <location>
        <begin position="40"/>
        <end position="61"/>
    </location>
</feature>
<keyword evidence="4 6" id="KW-1133">Transmembrane helix</keyword>
<dbReference type="EMBL" id="CP014639">
    <property type="protein sequence ID" value="ANH79140.1"/>
    <property type="molecule type" value="Genomic_DNA"/>
</dbReference>
<protein>
    <recommendedName>
        <fullName evidence="9">Flagellar protein</fullName>
    </recommendedName>
</protein>
<keyword evidence="3 6" id="KW-0812">Transmembrane</keyword>
<dbReference type="KEGG" id="csaz:Cs308_0970"/>
<evidence type="ECO:0000256" key="3">
    <source>
        <dbReference type="ARBA" id="ARBA00022692"/>
    </source>
</evidence>
<comment type="subcellular location">
    <subcellularLocation>
        <location evidence="1">Cell membrane</location>
    </subcellularLocation>
</comment>
<evidence type="ECO:0000313" key="7">
    <source>
        <dbReference type="EMBL" id="ANH79140.1"/>
    </source>
</evidence>
<evidence type="ECO:0000256" key="6">
    <source>
        <dbReference type="SAM" id="Phobius"/>
    </source>
</evidence>
<keyword evidence="2" id="KW-1003">Cell membrane</keyword>
<organism evidence="7 8">
    <name type="scientific">Candidatus Chlamydia sanziniae</name>
    <dbReference type="NCBI Taxonomy" id="1806891"/>
    <lineage>
        <taxon>Bacteria</taxon>
        <taxon>Pseudomonadati</taxon>
        <taxon>Chlamydiota</taxon>
        <taxon>Chlamydiia</taxon>
        <taxon>Chlamydiales</taxon>
        <taxon>Chlamydiaceae</taxon>
        <taxon>Chlamydia/Chlamydophila group</taxon>
        <taxon>Chlamydia</taxon>
    </lineage>
</organism>
<evidence type="ECO:0000256" key="5">
    <source>
        <dbReference type="ARBA" id="ARBA00023136"/>
    </source>
</evidence>
<sequence length="159" mass="18081">MIFKFSSFFAEIGEDLALAEHAQEQITFQEMFPGNMKLEMFKMLGSLALLLGIFGIGVWAFKKFLKSRGHGFTNSSNIKILDRRSLTPKTSIYLIHVVNKILVIAENAEKVTLLSEFPPNMDINEYIQQQRKHSASITSDLLSKAIQKIQNKQQTDQKS</sequence>
<dbReference type="OrthoDB" id="18068at2"/>
<dbReference type="RefSeq" id="WP_066483189.1">
    <property type="nucleotide sequence ID" value="NZ_CP014639.1"/>
</dbReference>
<dbReference type="Pfam" id="PF04347">
    <property type="entry name" value="FliO"/>
    <property type="match status" value="1"/>
</dbReference>
<dbReference type="GO" id="GO:0044781">
    <property type="term" value="P:bacterial-type flagellum organization"/>
    <property type="evidence" value="ECO:0007669"/>
    <property type="project" value="InterPro"/>
</dbReference>
<reference evidence="7 8" key="1">
    <citation type="submission" date="2016-03" db="EMBL/GenBank/DDBJ databases">
        <title>Culture-independent genomics supports pathogen discovery for uncultivable bacteria within the genus Chlamydia.</title>
        <authorList>
            <person name="Taylor-Brown A."/>
            <person name="Bachmann N.L."/>
            <person name="Borel N."/>
            <person name="Polkinghorne A."/>
        </authorList>
    </citation>
    <scope>NUCLEOTIDE SEQUENCE [LARGE SCALE GENOMIC DNA]</scope>
    <source>
        <strain evidence="7 8">2742-308</strain>
    </source>
</reference>
<dbReference type="InterPro" id="IPR022781">
    <property type="entry name" value="Flagellar_biosynth_FliO"/>
</dbReference>